<accession>Q1QLP0</accession>
<dbReference type="OrthoDB" id="8250317at2"/>
<gene>
    <name evidence="1" type="ordered locus">Nham_2059</name>
</gene>
<dbReference type="KEGG" id="nha:Nham_2059"/>
<dbReference type="RefSeq" id="WP_011510536.1">
    <property type="nucleotide sequence ID" value="NC_007964.1"/>
</dbReference>
<dbReference type="Proteomes" id="UP000001953">
    <property type="component" value="Chromosome"/>
</dbReference>
<evidence type="ECO:0000313" key="1">
    <source>
        <dbReference type="EMBL" id="ABE62857.1"/>
    </source>
</evidence>
<sequence length="64" mass="7111">MSEVEFERLLSAVSAAIAPRIEEAMLNGLSDFDELHFDKPPQAANDNQVAWPFFPFPDGWNGAC</sequence>
<protein>
    <submittedName>
        <fullName evidence="1">Uncharacterized protein</fullName>
    </submittedName>
</protein>
<name>Q1QLP0_NITHX</name>
<dbReference type="STRING" id="323097.Nham_2059"/>
<dbReference type="EMBL" id="CP000319">
    <property type="protein sequence ID" value="ABE62857.1"/>
    <property type="molecule type" value="Genomic_DNA"/>
</dbReference>
<keyword evidence="2" id="KW-1185">Reference proteome</keyword>
<evidence type="ECO:0000313" key="2">
    <source>
        <dbReference type="Proteomes" id="UP000001953"/>
    </source>
</evidence>
<dbReference type="HOGENOM" id="CLU_195083_0_0_5"/>
<dbReference type="AlphaFoldDB" id="Q1QLP0"/>
<organism evidence="1 2">
    <name type="scientific">Nitrobacter hamburgensis (strain DSM 10229 / NCIMB 13809 / X14)</name>
    <dbReference type="NCBI Taxonomy" id="323097"/>
    <lineage>
        <taxon>Bacteria</taxon>
        <taxon>Pseudomonadati</taxon>
        <taxon>Pseudomonadota</taxon>
        <taxon>Alphaproteobacteria</taxon>
        <taxon>Hyphomicrobiales</taxon>
        <taxon>Nitrobacteraceae</taxon>
        <taxon>Nitrobacter</taxon>
    </lineage>
</organism>
<proteinExistence type="predicted"/>
<reference evidence="1 2" key="1">
    <citation type="submission" date="2006-03" db="EMBL/GenBank/DDBJ databases">
        <title>Complete sequence of chromosome of Nitrobacter hamburgensis X14.</title>
        <authorList>
            <consortium name="US DOE Joint Genome Institute"/>
            <person name="Copeland A."/>
            <person name="Lucas S."/>
            <person name="Lapidus A."/>
            <person name="Barry K."/>
            <person name="Detter J.C."/>
            <person name="Glavina del Rio T."/>
            <person name="Hammon N."/>
            <person name="Israni S."/>
            <person name="Dalin E."/>
            <person name="Tice H."/>
            <person name="Pitluck S."/>
            <person name="Chain P."/>
            <person name="Malfatti S."/>
            <person name="Shin M."/>
            <person name="Vergez L."/>
            <person name="Schmutz J."/>
            <person name="Larimer F."/>
            <person name="Land M."/>
            <person name="Hauser L."/>
            <person name="Kyrpides N."/>
            <person name="Ivanova N."/>
            <person name="Ward B."/>
            <person name="Arp D."/>
            <person name="Klotz M."/>
            <person name="Stein L."/>
            <person name="O'Mullan G."/>
            <person name="Starkenburg S."/>
            <person name="Sayavedra L."/>
            <person name="Poret-Peterson A.T."/>
            <person name="Gentry M.E."/>
            <person name="Bruce D."/>
            <person name="Richardson P."/>
        </authorList>
    </citation>
    <scope>NUCLEOTIDE SEQUENCE [LARGE SCALE GENOMIC DNA]</scope>
    <source>
        <strain evidence="2">DSM 10229 / NCIMB 13809 / X14</strain>
    </source>
</reference>